<dbReference type="InterPro" id="IPR000866">
    <property type="entry name" value="AhpC/TSA"/>
</dbReference>
<dbReference type="GO" id="GO:0016491">
    <property type="term" value="F:oxidoreductase activity"/>
    <property type="evidence" value="ECO:0007669"/>
    <property type="project" value="InterPro"/>
</dbReference>
<dbReference type="CDD" id="cd02966">
    <property type="entry name" value="TlpA_like_family"/>
    <property type="match status" value="1"/>
</dbReference>
<reference evidence="2" key="1">
    <citation type="submission" date="2019-08" db="EMBL/GenBank/DDBJ databases">
        <authorList>
            <person name="Kucharzyk K."/>
            <person name="Murdoch R.W."/>
            <person name="Higgins S."/>
            <person name="Loffler F."/>
        </authorList>
    </citation>
    <scope>NUCLEOTIDE SEQUENCE</scope>
</reference>
<comment type="caution">
    <text evidence="2">The sequence shown here is derived from an EMBL/GenBank/DDBJ whole genome shotgun (WGS) entry which is preliminary data.</text>
</comment>
<accession>A0A645FNG7</accession>
<protein>
    <submittedName>
        <fullName evidence="2">Thiol-disulfide oxidoreductase ResA</fullName>
    </submittedName>
</protein>
<feature type="domain" description="Thioredoxin" evidence="1">
    <location>
        <begin position="84"/>
        <end position="237"/>
    </location>
</feature>
<dbReference type="Gene3D" id="3.40.30.10">
    <property type="entry name" value="Glutaredoxin"/>
    <property type="match status" value="1"/>
</dbReference>
<dbReference type="PANTHER" id="PTHR42852:SF13">
    <property type="entry name" value="PROTEIN DIPZ"/>
    <property type="match status" value="1"/>
</dbReference>
<dbReference type="EMBL" id="VSSQ01062851">
    <property type="protein sequence ID" value="MPN15965.1"/>
    <property type="molecule type" value="Genomic_DNA"/>
</dbReference>
<dbReference type="InterPro" id="IPR050553">
    <property type="entry name" value="Thioredoxin_ResA/DsbE_sf"/>
</dbReference>
<dbReference type="InterPro" id="IPR036249">
    <property type="entry name" value="Thioredoxin-like_sf"/>
</dbReference>
<dbReference type="PANTHER" id="PTHR42852">
    <property type="entry name" value="THIOL:DISULFIDE INTERCHANGE PROTEIN DSBE"/>
    <property type="match status" value="1"/>
</dbReference>
<dbReference type="InterPro" id="IPR013766">
    <property type="entry name" value="Thioredoxin_domain"/>
</dbReference>
<name>A0A645FNG7_9ZZZZ</name>
<organism evidence="2">
    <name type="scientific">bioreactor metagenome</name>
    <dbReference type="NCBI Taxonomy" id="1076179"/>
    <lineage>
        <taxon>unclassified sequences</taxon>
        <taxon>metagenomes</taxon>
        <taxon>ecological metagenomes</taxon>
    </lineage>
</organism>
<dbReference type="GO" id="GO:0016209">
    <property type="term" value="F:antioxidant activity"/>
    <property type="evidence" value="ECO:0007669"/>
    <property type="project" value="InterPro"/>
</dbReference>
<dbReference type="PROSITE" id="PS51352">
    <property type="entry name" value="THIOREDOXIN_2"/>
    <property type="match status" value="1"/>
</dbReference>
<evidence type="ECO:0000313" key="2">
    <source>
        <dbReference type="EMBL" id="MPN15965.1"/>
    </source>
</evidence>
<dbReference type="SUPFAM" id="SSF52833">
    <property type="entry name" value="Thioredoxin-like"/>
    <property type="match status" value="1"/>
</dbReference>
<sequence>MTPHFQKNLHDLYAIALVKAGDPKVAIQEIKLELQKPGDKKEDVKSAAREIFEKIYGNDQYYNKFIDSVAEVNGRILIEKINKKMISTPSPDFSITSVKGKGVSLQSLKGKTIIIDFWATWCQPCVGSFPAMQKLVNYVSKDTSVVFIFIHTSERNSDATEVAEKLLLMKHYTFDLYMDLKDPVRKENPLGETFEIEYLPTKIIIDKNGNIRFRETGYIDEYEGYEETKTMIEMIMK</sequence>
<evidence type="ECO:0000259" key="1">
    <source>
        <dbReference type="PROSITE" id="PS51352"/>
    </source>
</evidence>
<proteinExistence type="predicted"/>
<gene>
    <name evidence="2" type="primary">resA_112</name>
    <name evidence="2" type="ORF">SDC9_163301</name>
</gene>
<dbReference type="AlphaFoldDB" id="A0A645FNG7"/>
<dbReference type="Pfam" id="PF00578">
    <property type="entry name" value="AhpC-TSA"/>
    <property type="match status" value="1"/>
</dbReference>